<feature type="transmembrane region" description="Helical" evidence="5">
    <location>
        <begin position="319"/>
        <end position="337"/>
    </location>
</feature>
<dbReference type="Proteomes" id="UP001207654">
    <property type="component" value="Unassembled WGS sequence"/>
</dbReference>
<evidence type="ECO:0000256" key="3">
    <source>
        <dbReference type="ARBA" id="ARBA00022989"/>
    </source>
</evidence>
<dbReference type="PANTHER" id="PTHR37422">
    <property type="entry name" value="TEICHURONIC ACID BIOSYNTHESIS PROTEIN TUAE"/>
    <property type="match status" value="1"/>
</dbReference>
<keyword evidence="8" id="KW-1185">Reference proteome</keyword>
<dbReference type="EMBL" id="JAPNKA010000001">
    <property type="protein sequence ID" value="MCY1079164.1"/>
    <property type="molecule type" value="Genomic_DNA"/>
</dbReference>
<proteinExistence type="predicted"/>
<feature type="domain" description="O-antigen ligase-related" evidence="6">
    <location>
        <begin position="279"/>
        <end position="416"/>
    </location>
</feature>
<feature type="transmembrane region" description="Helical" evidence="5">
    <location>
        <begin position="267"/>
        <end position="285"/>
    </location>
</feature>
<feature type="transmembrane region" description="Helical" evidence="5">
    <location>
        <begin position="201"/>
        <end position="223"/>
    </location>
</feature>
<feature type="transmembrane region" description="Helical" evidence="5">
    <location>
        <begin position="21"/>
        <end position="40"/>
    </location>
</feature>
<evidence type="ECO:0000313" key="8">
    <source>
        <dbReference type="Proteomes" id="UP001207654"/>
    </source>
</evidence>
<feature type="transmembrane region" description="Helical" evidence="5">
    <location>
        <begin position="46"/>
        <end position="61"/>
    </location>
</feature>
<accession>A0ABT4AE20</accession>
<gene>
    <name evidence="7" type="ORF">OV287_32350</name>
</gene>
<dbReference type="RefSeq" id="WP_267537899.1">
    <property type="nucleotide sequence ID" value="NZ_JAPNKA010000001.1"/>
</dbReference>
<evidence type="ECO:0000256" key="5">
    <source>
        <dbReference type="SAM" id="Phobius"/>
    </source>
</evidence>
<evidence type="ECO:0000313" key="7">
    <source>
        <dbReference type="EMBL" id="MCY1079164.1"/>
    </source>
</evidence>
<sequence>MKASRVHAAPSPPVVSIEQRGAVQFAMLLLAILFVTVIGGHVTQTRQFWLLAVFLGLFFLSRRDMKRPFLALAFGLPFSQLWTRAETYTIAPVLEASLLAFCVLWFLRAAQGRASLPRFGPLEASVLLFLALATGSAMAATVARVWAEEGPLAVLRLDAIVFQTPPLAPLFPVRQLFIFLEAFLLFGFVRSNLGHDDVKTLAMTLLVSAALVLLVGAVLFVLFDNSRYFRGVSRATSVFLGPNEFATYLLMLVPLAAAVAHGARTWMARWLGVLVAGGGALMLFFTRSQGAWLAALTAPVLAGLFFQARVTRLTRLGRVVLAGGVLAGTSVCVWLLATQAPEQINALSDGRYFLYRAALRMLQESPLFGVGLGNFFLLLGSFYPAGIEGRAAHEHAHNMFLQILAELGPLGLVAFARPLVTVLARAARAPGLSGMAWALLVAVLAVLVHSLTDYTLWMAPMWLLFWMLLGALAVSLDAPSGTQLPAERLALVG</sequence>
<dbReference type="Pfam" id="PF04932">
    <property type="entry name" value="Wzy_C"/>
    <property type="match status" value="1"/>
</dbReference>
<evidence type="ECO:0000256" key="2">
    <source>
        <dbReference type="ARBA" id="ARBA00022692"/>
    </source>
</evidence>
<reference evidence="7 8" key="1">
    <citation type="submission" date="2022-11" db="EMBL/GenBank/DDBJ databases">
        <title>Minimal conservation of predation-associated metabolite biosynthetic gene clusters underscores biosynthetic potential of Myxococcota including descriptions for ten novel species: Archangium lansinium sp. nov., Myxococcus landrumus sp. nov., Nannocystis bai.</title>
        <authorList>
            <person name="Ahearne A."/>
            <person name="Stevens C."/>
            <person name="Phillips K."/>
        </authorList>
    </citation>
    <scope>NUCLEOTIDE SEQUENCE [LARGE SCALE GENOMIC DNA]</scope>
    <source>
        <strain evidence="7 8">MIWBW</strain>
    </source>
</reference>
<feature type="transmembrane region" description="Helical" evidence="5">
    <location>
        <begin position="127"/>
        <end position="147"/>
    </location>
</feature>
<protein>
    <submittedName>
        <fullName evidence="7">O-antigen ligase family protein</fullName>
    </submittedName>
</protein>
<organism evidence="7 8">
    <name type="scientific">Archangium lansingense</name>
    <dbReference type="NCBI Taxonomy" id="2995310"/>
    <lineage>
        <taxon>Bacteria</taxon>
        <taxon>Pseudomonadati</taxon>
        <taxon>Myxococcota</taxon>
        <taxon>Myxococcia</taxon>
        <taxon>Myxococcales</taxon>
        <taxon>Cystobacterineae</taxon>
        <taxon>Archangiaceae</taxon>
        <taxon>Archangium</taxon>
    </lineage>
</organism>
<feature type="transmembrane region" description="Helical" evidence="5">
    <location>
        <begin position="167"/>
        <end position="189"/>
    </location>
</feature>
<comment type="caution">
    <text evidence="7">The sequence shown here is derived from an EMBL/GenBank/DDBJ whole genome shotgun (WGS) entry which is preliminary data.</text>
</comment>
<dbReference type="PANTHER" id="PTHR37422:SF13">
    <property type="entry name" value="LIPOPOLYSACCHARIDE BIOSYNTHESIS PROTEIN PA4999-RELATED"/>
    <property type="match status" value="1"/>
</dbReference>
<comment type="subcellular location">
    <subcellularLocation>
        <location evidence="1">Membrane</location>
        <topology evidence="1">Multi-pass membrane protein</topology>
    </subcellularLocation>
</comment>
<feature type="transmembrane region" description="Helical" evidence="5">
    <location>
        <begin position="432"/>
        <end position="449"/>
    </location>
</feature>
<keyword evidence="3 5" id="KW-1133">Transmembrane helix</keyword>
<dbReference type="GO" id="GO:0016874">
    <property type="term" value="F:ligase activity"/>
    <property type="evidence" value="ECO:0007669"/>
    <property type="project" value="UniProtKB-KW"/>
</dbReference>
<evidence type="ECO:0000256" key="1">
    <source>
        <dbReference type="ARBA" id="ARBA00004141"/>
    </source>
</evidence>
<feature type="transmembrane region" description="Helical" evidence="5">
    <location>
        <begin position="399"/>
        <end position="420"/>
    </location>
</feature>
<feature type="transmembrane region" description="Helical" evidence="5">
    <location>
        <begin position="89"/>
        <end position="107"/>
    </location>
</feature>
<name>A0ABT4AE20_9BACT</name>
<feature type="transmembrane region" description="Helical" evidence="5">
    <location>
        <begin position="68"/>
        <end position="83"/>
    </location>
</feature>
<feature type="transmembrane region" description="Helical" evidence="5">
    <location>
        <begin position="291"/>
        <end position="307"/>
    </location>
</feature>
<keyword evidence="4 5" id="KW-0472">Membrane</keyword>
<dbReference type="InterPro" id="IPR051533">
    <property type="entry name" value="WaaL-like"/>
</dbReference>
<feature type="transmembrane region" description="Helical" evidence="5">
    <location>
        <begin position="243"/>
        <end position="260"/>
    </location>
</feature>
<keyword evidence="2 5" id="KW-0812">Transmembrane</keyword>
<evidence type="ECO:0000259" key="6">
    <source>
        <dbReference type="Pfam" id="PF04932"/>
    </source>
</evidence>
<dbReference type="InterPro" id="IPR007016">
    <property type="entry name" value="O-antigen_ligase-rel_domated"/>
</dbReference>
<feature type="transmembrane region" description="Helical" evidence="5">
    <location>
        <begin position="456"/>
        <end position="476"/>
    </location>
</feature>
<evidence type="ECO:0000256" key="4">
    <source>
        <dbReference type="ARBA" id="ARBA00023136"/>
    </source>
</evidence>
<feature type="transmembrane region" description="Helical" evidence="5">
    <location>
        <begin position="367"/>
        <end position="387"/>
    </location>
</feature>
<keyword evidence="7" id="KW-0436">Ligase</keyword>